<dbReference type="RefSeq" id="WP_249867076.1">
    <property type="nucleotide sequence ID" value="NZ_JAMGBC010000001.1"/>
</dbReference>
<name>A0ABT0RCW2_9SPHN</name>
<dbReference type="Proteomes" id="UP001165343">
    <property type="component" value="Unassembled WGS sequence"/>
</dbReference>
<reference evidence="3" key="1">
    <citation type="submission" date="2022-05" db="EMBL/GenBank/DDBJ databases">
        <authorList>
            <person name="Jo J.-H."/>
            <person name="Im W.-T."/>
        </authorList>
    </citation>
    <scope>NUCLEOTIDE SEQUENCE</scope>
    <source>
        <strain evidence="3">RG327</strain>
    </source>
</reference>
<evidence type="ECO:0000313" key="4">
    <source>
        <dbReference type="Proteomes" id="UP001165343"/>
    </source>
</evidence>
<keyword evidence="4" id="KW-1185">Reference proteome</keyword>
<keyword evidence="2" id="KW-0732">Signal</keyword>
<feature type="signal peptide" evidence="2">
    <location>
        <begin position="1"/>
        <end position="21"/>
    </location>
</feature>
<evidence type="ECO:0000256" key="2">
    <source>
        <dbReference type="SAM" id="SignalP"/>
    </source>
</evidence>
<sequence length="88" mass="8817">MSARLVSIAVGISLVSAVAAAEPPKATVAKAEQPADRAPAAVMAAADAVVVSAPAEQRQQPEASDAAKVPARHARVSSCRCGDQNPSD</sequence>
<dbReference type="EMBL" id="JAMGBC010000001">
    <property type="protein sequence ID" value="MCL6678104.1"/>
    <property type="molecule type" value="Genomic_DNA"/>
</dbReference>
<gene>
    <name evidence="3" type="ORF">LZ519_02045</name>
</gene>
<proteinExistence type="predicted"/>
<evidence type="ECO:0000313" key="3">
    <source>
        <dbReference type="EMBL" id="MCL6678104.1"/>
    </source>
</evidence>
<organism evidence="3 4">
    <name type="scientific">Sphingomonas anseongensis</name>
    <dbReference type="NCBI Taxonomy" id="2908207"/>
    <lineage>
        <taxon>Bacteria</taxon>
        <taxon>Pseudomonadati</taxon>
        <taxon>Pseudomonadota</taxon>
        <taxon>Alphaproteobacteria</taxon>
        <taxon>Sphingomonadales</taxon>
        <taxon>Sphingomonadaceae</taxon>
        <taxon>Sphingomonas</taxon>
    </lineage>
</organism>
<feature type="chain" id="PRO_5045130581" evidence="2">
    <location>
        <begin position="22"/>
        <end position="88"/>
    </location>
</feature>
<evidence type="ECO:0000256" key="1">
    <source>
        <dbReference type="SAM" id="MobiDB-lite"/>
    </source>
</evidence>
<accession>A0ABT0RCW2</accession>
<feature type="region of interest" description="Disordered" evidence="1">
    <location>
        <begin position="53"/>
        <end position="88"/>
    </location>
</feature>
<comment type="caution">
    <text evidence="3">The sequence shown here is derived from an EMBL/GenBank/DDBJ whole genome shotgun (WGS) entry which is preliminary data.</text>
</comment>
<protein>
    <submittedName>
        <fullName evidence="3">Uncharacterized protein</fullName>
    </submittedName>
</protein>